<dbReference type="PANTHER" id="PTHR13009:SF31">
    <property type="entry name" value="OS02G0139100 PROTEIN"/>
    <property type="match status" value="1"/>
</dbReference>
<dbReference type="EMBL" id="RWGY01000011">
    <property type="protein sequence ID" value="TVU33486.1"/>
    <property type="molecule type" value="Genomic_DNA"/>
</dbReference>
<dbReference type="Pfam" id="PF09229">
    <property type="entry name" value="Aha1_N"/>
    <property type="match status" value="1"/>
</dbReference>
<evidence type="ECO:0000256" key="2">
    <source>
        <dbReference type="SAM" id="MobiDB-lite"/>
    </source>
</evidence>
<dbReference type="Gene3D" id="3.15.10.20">
    <property type="entry name" value="Activator of Hsp90 ATPase Aha1, N-terminal domain"/>
    <property type="match status" value="1"/>
</dbReference>
<dbReference type="GO" id="GO:0001671">
    <property type="term" value="F:ATPase activator activity"/>
    <property type="evidence" value="ECO:0007669"/>
    <property type="project" value="InterPro"/>
</dbReference>
<feature type="region of interest" description="Disordered" evidence="2">
    <location>
        <begin position="1"/>
        <end position="102"/>
    </location>
</feature>
<dbReference type="InterPro" id="IPR015310">
    <property type="entry name" value="AHSA1-like_N"/>
</dbReference>
<feature type="compositionally biased region" description="Basic and acidic residues" evidence="2">
    <location>
        <begin position="25"/>
        <end position="38"/>
    </location>
</feature>
<evidence type="ECO:0000256" key="1">
    <source>
        <dbReference type="ARBA" id="ARBA00006817"/>
    </source>
</evidence>
<accession>A0A5J9VC00</accession>
<dbReference type="PANTHER" id="PTHR13009">
    <property type="entry name" value="HEAT SHOCK PROTEIN 90 HSP90 CO-CHAPERONE AHA-1"/>
    <property type="match status" value="1"/>
</dbReference>
<dbReference type="GO" id="GO:0051087">
    <property type="term" value="F:protein-folding chaperone binding"/>
    <property type="evidence" value="ECO:0007669"/>
    <property type="project" value="InterPro"/>
</dbReference>
<dbReference type="SMART" id="SM01000">
    <property type="entry name" value="Aha1_N"/>
    <property type="match status" value="1"/>
</dbReference>
<dbReference type="GO" id="GO:0006457">
    <property type="term" value="P:protein folding"/>
    <property type="evidence" value="ECO:0007669"/>
    <property type="project" value="TreeGrafter"/>
</dbReference>
<feature type="compositionally biased region" description="Low complexity" evidence="2">
    <location>
        <begin position="92"/>
        <end position="102"/>
    </location>
</feature>
<dbReference type="Proteomes" id="UP000324897">
    <property type="component" value="Chromosome 1"/>
</dbReference>
<dbReference type="AlphaFoldDB" id="A0A5J9VC00"/>
<feature type="compositionally biased region" description="Basic and acidic residues" evidence="2">
    <location>
        <begin position="61"/>
        <end position="80"/>
    </location>
</feature>
<evidence type="ECO:0000313" key="5">
    <source>
        <dbReference type="Proteomes" id="UP000324897"/>
    </source>
</evidence>
<organism evidence="4 5">
    <name type="scientific">Eragrostis curvula</name>
    <name type="common">weeping love grass</name>
    <dbReference type="NCBI Taxonomy" id="38414"/>
    <lineage>
        <taxon>Eukaryota</taxon>
        <taxon>Viridiplantae</taxon>
        <taxon>Streptophyta</taxon>
        <taxon>Embryophyta</taxon>
        <taxon>Tracheophyta</taxon>
        <taxon>Spermatophyta</taxon>
        <taxon>Magnoliopsida</taxon>
        <taxon>Liliopsida</taxon>
        <taxon>Poales</taxon>
        <taxon>Poaceae</taxon>
        <taxon>PACMAD clade</taxon>
        <taxon>Chloridoideae</taxon>
        <taxon>Eragrostideae</taxon>
        <taxon>Eragrostidinae</taxon>
        <taxon>Eragrostis</taxon>
    </lineage>
</organism>
<gene>
    <name evidence="4" type="ORF">EJB05_25308</name>
</gene>
<dbReference type="InterPro" id="IPR036338">
    <property type="entry name" value="Aha1"/>
</dbReference>
<feature type="domain" description="Activator of Hsp90 ATPase AHSA1-like N-terminal" evidence="3">
    <location>
        <begin position="156"/>
        <end position="292"/>
    </location>
</feature>
<evidence type="ECO:0000259" key="3">
    <source>
        <dbReference type="SMART" id="SM01000"/>
    </source>
</evidence>
<proteinExistence type="inferred from homology"/>
<comment type="caution">
    <text evidence="4">The sequence shown here is derived from an EMBL/GenBank/DDBJ whole genome shotgun (WGS) entry which is preliminary data.</text>
</comment>
<evidence type="ECO:0000313" key="4">
    <source>
        <dbReference type="EMBL" id="TVU33486.1"/>
    </source>
</evidence>
<dbReference type="Gramene" id="TVU33486">
    <property type="protein sequence ID" value="TVU33486"/>
    <property type="gene ID" value="EJB05_25308"/>
</dbReference>
<protein>
    <recommendedName>
        <fullName evidence="3">Activator of Hsp90 ATPase AHSA1-like N-terminal domain-containing protein</fullName>
    </recommendedName>
</protein>
<dbReference type="GO" id="GO:0005829">
    <property type="term" value="C:cytosol"/>
    <property type="evidence" value="ECO:0007669"/>
    <property type="project" value="TreeGrafter"/>
</dbReference>
<dbReference type="OrthoDB" id="567237at2759"/>
<keyword evidence="5" id="KW-1185">Reference proteome</keyword>
<feature type="non-terminal residue" evidence="4">
    <location>
        <position position="1"/>
    </location>
</feature>
<dbReference type="SUPFAM" id="SSF103111">
    <property type="entry name" value="Activator of Hsp90 ATPase, Aha1"/>
    <property type="match status" value="1"/>
</dbReference>
<comment type="similarity">
    <text evidence="1">Belongs to the AHA1 family.</text>
</comment>
<name>A0A5J9VC00_9POAL</name>
<sequence>TEIVTARNVPEASGAHATGLTAPKRKGDATRAPEKGERSSSQNWSARYASGSHSPPRSRAPRREICCSRDRSVRPPEKGEVVGGSEMEETATETAAAAPAEKASSYRYWVRENTGDAAPPPVPRKLDPVAATATANGNGNPPPLGSVWNQAGTWEEKNLNSWANGRIKDLLGSLDSLEFPTGKASIYEVSKCSGDAFQVTVRNKKRVGYNYELSLKFRGEWLVKEENKKFKGHLDIPEFSFGELDDLEIQVRFSDEKGLAADDKTRICKDLKSFLTPIQEKLRLFEEELKGR</sequence>
<reference evidence="4 5" key="1">
    <citation type="journal article" date="2019" name="Sci. Rep.">
        <title>A high-quality genome of Eragrostis curvula grass provides insights into Poaceae evolution and supports new strategies to enhance forage quality.</title>
        <authorList>
            <person name="Carballo J."/>
            <person name="Santos B.A.C.M."/>
            <person name="Zappacosta D."/>
            <person name="Garbus I."/>
            <person name="Selva J.P."/>
            <person name="Gallo C.A."/>
            <person name="Diaz A."/>
            <person name="Albertini E."/>
            <person name="Caccamo M."/>
            <person name="Echenique V."/>
        </authorList>
    </citation>
    <scope>NUCLEOTIDE SEQUENCE [LARGE SCALE GENOMIC DNA]</scope>
    <source>
        <strain evidence="5">cv. Victoria</strain>
        <tissue evidence="4">Leaf</tissue>
    </source>
</reference>